<dbReference type="PANTHER" id="PTHR10826">
    <property type="entry name" value="COMPLEMENT COMPONENT 1"/>
    <property type="match status" value="1"/>
</dbReference>
<dbReference type="SUPFAM" id="SSF54529">
    <property type="entry name" value="Mitochondrial glycoprotein MAM33-like"/>
    <property type="match status" value="1"/>
</dbReference>
<evidence type="ECO:0000313" key="1">
    <source>
        <dbReference type="EMBL" id="CAG91105.1"/>
    </source>
</evidence>
<keyword evidence="2" id="KW-1185">Reference proteome</keyword>
<dbReference type="InterPro" id="IPR003428">
    <property type="entry name" value="MAM33"/>
</dbReference>
<dbReference type="OMA" id="CEYMMSK"/>
<dbReference type="InterPro" id="IPR036561">
    <property type="entry name" value="MAM33_sf"/>
</dbReference>
<dbReference type="PANTHER" id="PTHR10826:SF1">
    <property type="entry name" value="COMPLEMENT COMPONENT 1 Q SUBCOMPONENT-BINDING PROTEIN, MITOCHONDRIAL"/>
    <property type="match status" value="1"/>
</dbReference>
<dbReference type="HOGENOM" id="CLU_072692_0_1_1"/>
<name>Q6BGT1_DEBHA</name>
<dbReference type="GeneID" id="2905551"/>
<dbReference type="InParanoid" id="Q6BGT1"/>
<dbReference type="STRING" id="284592.Q6BGT1"/>
<dbReference type="AlphaFoldDB" id="Q6BGT1"/>
<dbReference type="FunCoup" id="Q6BGT1">
    <property type="interactions" value="556"/>
</dbReference>
<dbReference type="Pfam" id="PF02330">
    <property type="entry name" value="MAM33"/>
    <property type="match status" value="1"/>
</dbReference>
<accession>Q6BGT1</accession>
<dbReference type="eggNOG" id="KOG2536">
    <property type="taxonomic scope" value="Eukaryota"/>
</dbReference>
<dbReference type="Gene3D" id="3.10.280.10">
    <property type="entry name" value="Mitochondrial glycoprotein"/>
    <property type="match status" value="1"/>
</dbReference>
<sequence length="259" mass="29768">MSSRMLTSTLRQSTRNLGKTFVANNLRIAPQLVRSSPILISKFNYSTTPDKQLKEVLKQELKLSNSIPNELDPVYQEFANKAGYKIIDTEGNSNIQLVKEDESGETIRIFFDIDEVTDIPVNEPTAEEMDMEEEVESLDSLLCNVRVLIEKPNTNDGLLLNLFLQASESSFLIDFVNYQNNVSTLLNDQILPKNEFIDKFRYQGPRFSDLDESVQTGFETYLQSKGIDDELAEFIISFSEFKEEKEYRNWLGDLTKFLN</sequence>
<dbReference type="GO" id="GO:0042256">
    <property type="term" value="P:cytosolic ribosome assembly"/>
    <property type="evidence" value="ECO:0007669"/>
    <property type="project" value="TreeGrafter"/>
</dbReference>
<dbReference type="Proteomes" id="UP000000599">
    <property type="component" value="Chromosome G"/>
</dbReference>
<proteinExistence type="predicted"/>
<dbReference type="RefSeq" id="XP_462590.1">
    <property type="nucleotide sequence ID" value="XM_462590.1"/>
</dbReference>
<dbReference type="EMBL" id="CR382139">
    <property type="protein sequence ID" value="CAG91105.1"/>
    <property type="molecule type" value="Genomic_DNA"/>
</dbReference>
<organism evidence="1 2">
    <name type="scientific">Debaryomyces hansenii (strain ATCC 36239 / CBS 767 / BCRC 21394 / JCM 1990 / NBRC 0083 / IGC 2968)</name>
    <name type="common">Yeast</name>
    <name type="synonym">Torulaspora hansenii</name>
    <dbReference type="NCBI Taxonomy" id="284592"/>
    <lineage>
        <taxon>Eukaryota</taxon>
        <taxon>Fungi</taxon>
        <taxon>Dikarya</taxon>
        <taxon>Ascomycota</taxon>
        <taxon>Saccharomycotina</taxon>
        <taxon>Pichiomycetes</taxon>
        <taxon>Debaryomycetaceae</taxon>
        <taxon>Debaryomyces</taxon>
    </lineage>
</organism>
<gene>
    <name evidence="1" type="ordered locus">DEHA2G24156g</name>
</gene>
<evidence type="ECO:0000313" key="2">
    <source>
        <dbReference type="Proteomes" id="UP000000599"/>
    </source>
</evidence>
<dbReference type="OrthoDB" id="278212at2759"/>
<dbReference type="GO" id="GO:0005759">
    <property type="term" value="C:mitochondrial matrix"/>
    <property type="evidence" value="ECO:0007669"/>
    <property type="project" value="InterPro"/>
</dbReference>
<protein>
    <submittedName>
        <fullName evidence="1">DEHA2G24156p</fullName>
    </submittedName>
</protein>
<dbReference type="KEGG" id="dha:DEHA2G24156g"/>
<dbReference type="VEuPathDB" id="FungiDB:DEHA2G24156g"/>
<reference evidence="1 2" key="1">
    <citation type="journal article" date="2004" name="Nature">
        <title>Genome evolution in yeasts.</title>
        <authorList>
            <consortium name="Genolevures"/>
            <person name="Dujon B."/>
            <person name="Sherman D."/>
            <person name="Fischer G."/>
            <person name="Durrens P."/>
            <person name="Casaregola S."/>
            <person name="Lafontaine I."/>
            <person name="de Montigny J."/>
            <person name="Marck C."/>
            <person name="Neuveglise C."/>
            <person name="Talla E."/>
            <person name="Goffard N."/>
            <person name="Frangeul L."/>
            <person name="Aigle M."/>
            <person name="Anthouard V."/>
            <person name="Babour A."/>
            <person name="Barbe V."/>
            <person name="Barnay S."/>
            <person name="Blanchin S."/>
            <person name="Beckerich J.M."/>
            <person name="Beyne E."/>
            <person name="Bleykasten C."/>
            <person name="Boisrame A."/>
            <person name="Boyer J."/>
            <person name="Cattolico L."/>
            <person name="Confanioleri F."/>
            <person name="de Daruvar A."/>
            <person name="Despons L."/>
            <person name="Fabre E."/>
            <person name="Fairhead C."/>
            <person name="Ferry-Dumazet H."/>
            <person name="Groppi A."/>
            <person name="Hantraye F."/>
            <person name="Hennequin C."/>
            <person name="Jauniaux N."/>
            <person name="Joyet P."/>
            <person name="Kachouri R."/>
            <person name="Kerrest A."/>
            <person name="Koszul R."/>
            <person name="Lemaire M."/>
            <person name="Lesur I."/>
            <person name="Ma L."/>
            <person name="Muller H."/>
            <person name="Nicaud J.M."/>
            <person name="Nikolski M."/>
            <person name="Oztas S."/>
            <person name="Ozier-Kalogeropoulos O."/>
            <person name="Pellenz S."/>
            <person name="Potier S."/>
            <person name="Richard G.F."/>
            <person name="Straub M.L."/>
            <person name="Suleau A."/>
            <person name="Swennene D."/>
            <person name="Tekaia F."/>
            <person name="Wesolowski-Louvel M."/>
            <person name="Westhof E."/>
            <person name="Wirth B."/>
            <person name="Zeniou-Meyer M."/>
            <person name="Zivanovic I."/>
            <person name="Bolotin-Fukuhara M."/>
            <person name="Thierry A."/>
            <person name="Bouchier C."/>
            <person name="Caudron B."/>
            <person name="Scarpelli C."/>
            <person name="Gaillardin C."/>
            <person name="Weissenbach J."/>
            <person name="Wincker P."/>
            <person name="Souciet J.L."/>
        </authorList>
    </citation>
    <scope>NUCLEOTIDE SEQUENCE [LARGE SCALE GENOMIC DNA]</scope>
    <source>
        <strain evidence="2">ATCC 36239 / CBS 767 / BCRC 21394 / JCM 1990 / NBRC 0083 / IGC 2968</strain>
    </source>
</reference>